<evidence type="ECO:0000259" key="1">
    <source>
        <dbReference type="Pfam" id="PF08400"/>
    </source>
</evidence>
<accession>A0A8I1W997</accession>
<feature type="domain" description="Lambda-like tail fibre protein N-terminal" evidence="1">
    <location>
        <begin position="3"/>
        <end position="92"/>
    </location>
</feature>
<dbReference type="AlphaFoldDB" id="A0A8I1W997"/>
<dbReference type="EMBL" id="JAFNAA010000021">
    <property type="protein sequence ID" value="MBO1109575.1"/>
    <property type="molecule type" value="Genomic_DNA"/>
</dbReference>
<gene>
    <name evidence="2" type="ORF">J2R62_15420</name>
</gene>
<sequence length="599" mass="62660">MIRVFGQITDASGKGVAGAMIELRALKSSTEVLYGSVFTYKCDASGHYEFPLAIGAYDAYAQNDICGDMDYLGTAVVTADTNDGDLHHILVDGGINITPPMLDAAMEFALRAEKAATSAKSDRIRTGKDVIVTGKNKQVAEIKAQESAILADEAKAARDSIVQDANEVRHNTQQVADNAASVASNTTLVQRNAEQVAQNTQTVSTKAQQVSENTQSVAANTQAVSLMRDEVVAKTSMAQAAADTATQKAASAAEHDASSAVNAKIAQDAASAVQGVLIDGGECDLSSGAYPPPQTVAGKNYSTVWYVKTGGTVSSVTYDAGDVLRYTTAKGGYYFRVDAVDTTTAQISQHAAKAGAHTISGVLGLTEALADKADAAAVAEGFRQHSLTPDPHTQYVKKADANPFPQYSDFRTGESRMFETRAQLAKRAAEYHPMDGQLVPRATDQGLLAAIIAGEVPSCPDADWLADPYKRNNYTLGDGSTNIRLPDRNGKYPGTVGSVFARGDGDNAPAPGMIHGDAIRNITGSFAQATKSGSWLQNVSIGGAFRPAGTNLGSGSRPADGGNSGSDTGYGVVFDASLVVPTATQGRPTSISRVWSVKR</sequence>
<dbReference type="SUPFAM" id="SSF49464">
    <property type="entry name" value="Carboxypeptidase regulatory domain-like"/>
    <property type="match status" value="1"/>
</dbReference>
<evidence type="ECO:0000313" key="3">
    <source>
        <dbReference type="Proteomes" id="UP000664658"/>
    </source>
</evidence>
<proteinExistence type="predicted"/>
<dbReference type="InterPro" id="IPR013609">
    <property type="entry name" value="Stf-like_N"/>
</dbReference>
<reference evidence="2" key="1">
    <citation type="submission" date="2021-03" db="EMBL/GenBank/DDBJ databases">
        <title>Plesiomonas shigelloides zfcc0051, isolated from zebrafish feces.</title>
        <authorList>
            <person name="Vanderhoek Z."/>
            <person name="Gaulke C."/>
        </authorList>
    </citation>
    <scope>NUCLEOTIDE SEQUENCE</scope>
    <source>
        <strain evidence="2">Zfcc0051</strain>
    </source>
</reference>
<dbReference type="Pfam" id="PF08400">
    <property type="entry name" value="phage_tail_N"/>
    <property type="match status" value="1"/>
</dbReference>
<name>A0A8I1W997_PLESH</name>
<dbReference type="RefSeq" id="WP_207542632.1">
    <property type="nucleotide sequence ID" value="NZ_JAFNAA010000021.1"/>
</dbReference>
<organism evidence="2 3">
    <name type="scientific">Plesiomonas shigelloides</name>
    <name type="common">Aeromonas shigelloides</name>
    <dbReference type="NCBI Taxonomy" id="703"/>
    <lineage>
        <taxon>Bacteria</taxon>
        <taxon>Pseudomonadati</taxon>
        <taxon>Pseudomonadota</taxon>
        <taxon>Gammaproteobacteria</taxon>
        <taxon>Enterobacterales</taxon>
        <taxon>Enterobacteriaceae</taxon>
        <taxon>Plesiomonas</taxon>
    </lineage>
</organism>
<comment type="caution">
    <text evidence="2">The sequence shown here is derived from an EMBL/GenBank/DDBJ whole genome shotgun (WGS) entry which is preliminary data.</text>
</comment>
<dbReference type="Proteomes" id="UP000664658">
    <property type="component" value="Unassembled WGS sequence"/>
</dbReference>
<dbReference type="InterPro" id="IPR008969">
    <property type="entry name" value="CarboxyPept-like_regulatory"/>
</dbReference>
<protein>
    <submittedName>
        <fullName evidence="2">Prophage tail fiber N-terminal domain-containing protein</fullName>
    </submittedName>
</protein>
<evidence type="ECO:0000313" key="2">
    <source>
        <dbReference type="EMBL" id="MBO1109575.1"/>
    </source>
</evidence>